<gene>
    <name evidence="1" type="ORF">CYMTET_29627</name>
</gene>
<dbReference type="PANTHER" id="PTHR35748:SF1">
    <property type="entry name" value="OS05G0358400 PROTEIN"/>
    <property type="match status" value="1"/>
</dbReference>
<dbReference type="EMBL" id="LGRX02016870">
    <property type="protein sequence ID" value="KAK3261465.1"/>
    <property type="molecule type" value="Genomic_DNA"/>
</dbReference>
<name>A0AAE0FL14_9CHLO</name>
<accession>A0AAE0FL14</accession>
<proteinExistence type="predicted"/>
<sequence>MDTKEISSLSMEPWDEGTVLATLFEIPIEEYPDFEYREAEFNLEPVYPETLDGKKIGTAAILCTRFSDQGYEQKYCRNFVDLSEQAAGTGAQAKPRKVDCGCVKCRLETFGIDRIWRDDILPCRTYLRHCVLSAQGLGDHAYNDFLDTTYLADRTTTIRQHLSSNPDIMEELPPPALRERYCG</sequence>
<evidence type="ECO:0000313" key="1">
    <source>
        <dbReference type="EMBL" id="KAK3261465.1"/>
    </source>
</evidence>
<reference evidence="1 2" key="1">
    <citation type="journal article" date="2015" name="Genome Biol. Evol.">
        <title>Comparative Genomics of a Bacterivorous Green Alga Reveals Evolutionary Causalities and Consequences of Phago-Mixotrophic Mode of Nutrition.</title>
        <authorList>
            <person name="Burns J.A."/>
            <person name="Paasch A."/>
            <person name="Narechania A."/>
            <person name="Kim E."/>
        </authorList>
    </citation>
    <scope>NUCLEOTIDE SEQUENCE [LARGE SCALE GENOMIC DNA]</scope>
    <source>
        <strain evidence="1 2">PLY_AMNH</strain>
    </source>
</reference>
<comment type="caution">
    <text evidence="1">The sequence shown here is derived from an EMBL/GenBank/DDBJ whole genome shotgun (WGS) entry which is preliminary data.</text>
</comment>
<dbReference type="PANTHER" id="PTHR35748">
    <property type="entry name" value="OS05G0358400 PROTEIN"/>
    <property type="match status" value="1"/>
</dbReference>
<protein>
    <submittedName>
        <fullName evidence="1">Uncharacterized protein</fullName>
    </submittedName>
</protein>
<evidence type="ECO:0000313" key="2">
    <source>
        <dbReference type="Proteomes" id="UP001190700"/>
    </source>
</evidence>
<keyword evidence="2" id="KW-1185">Reference proteome</keyword>
<organism evidence="1 2">
    <name type="scientific">Cymbomonas tetramitiformis</name>
    <dbReference type="NCBI Taxonomy" id="36881"/>
    <lineage>
        <taxon>Eukaryota</taxon>
        <taxon>Viridiplantae</taxon>
        <taxon>Chlorophyta</taxon>
        <taxon>Pyramimonadophyceae</taxon>
        <taxon>Pyramimonadales</taxon>
        <taxon>Pyramimonadaceae</taxon>
        <taxon>Cymbomonas</taxon>
    </lineage>
</organism>
<dbReference type="AlphaFoldDB" id="A0AAE0FL14"/>
<dbReference type="Proteomes" id="UP001190700">
    <property type="component" value="Unassembled WGS sequence"/>
</dbReference>